<sequence length="580" mass="65391">MLSRCVLDDVKLWQGSLIRAYWLNSFSYAPPSSNTGHHSCGNSAQNRATWCDGFDINTDYELLVPDTGRTREYWLTVGDFQLAPDGYSRPVMAINGTIPGPTLFADWGDWLVIHVFNDMTYSENGTSIHWHGIRQNYTNQYDGVPSITQCPIAPKTSMTYRWRATQYGTAWYHSHIGLQAWDGVFGGIVINGPATANYDEDKGVVILNDWDHQTMASLYTTMQSSGTQALGTALINGTMVAEHDSTTYGQYFSMGVKEGTSYRLRLINAAINEGFLFTVDGHEFTVIAMDLVPIHPFVTANITIAMGQRYDIVVAANQRASGNSFWIRAIPLSSCQANDNARNIRGFLYYDTKTVPAESQYTSFSDNCNDPPRALLVPHLAKTAGDGQPVYSTYQNISVYLAREPSANNFYRWYLDGTTIRTSWENPSLKQIYTMKEDFTKSNAVVELQQPRDSWVYLLIETPIGIYHPIHLHGHEFYILSQGSGHWDPETTLQDASIFQNPPRRDTAMLPQNGHLLLAWKIDNPGVWLMHCHIGWHILEGFALQFVELRSEIPDIVHPQALQPVCDRWTGEMPWDDSGV</sequence>
<dbReference type="Pfam" id="PF07731">
    <property type="entry name" value="Cu-oxidase_2"/>
    <property type="match status" value="1"/>
</dbReference>
<name>A0A9W9ICJ3_9EURO</name>
<dbReference type="InterPro" id="IPR045087">
    <property type="entry name" value="Cu-oxidase_fam"/>
</dbReference>
<keyword evidence="4" id="KW-0560">Oxidoreductase</keyword>
<dbReference type="PANTHER" id="PTHR11709">
    <property type="entry name" value="MULTI-COPPER OXIDASE"/>
    <property type="match status" value="1"/>
</dbReference>
<evidence type="ECO:0000259" key="8">
    <source>
        <dbReference type="Pfam" id="PF07731"/>
    </source>
</evidence>
<dbReference type="SUPFAM" id="SSF49503">
    <property type="entry name" value="Cupredoxins"/>
    <property type="match status" value="3"/>
</dbReference>
<comment type="similarity">
    <text evidence="1">Belongs to the multicopper oxidase family.</text>
</comment>
<feature type="domain" description="Plastocyanin-like" evidence="7">
    <location>
        <begin position="203"/>
        <end position="350"/>
    </location>
</feature>
<dbReference type="GO" id="GO:0016491">
    <property type="term" value="F:oxidoreductase activity"/>
    <property type="evidence" value="ECO:0007669"/>
    <property type="project" value="UniProtKB-KW"/>
</dbReference>
<dbReference type="InterPro" id="IPR011706">
    <property type="entry name" value="Cu-oxidase_C"/>
</dbReference>
<feature type="domain" description="Plastocyanin-like" evidence="8">
    <location>
        <begin position="431"/>
        <end position="549"/>
    </location>
</feature>
<evidence type="ECO:0000256" key="2">
    <source>
        <dbReference type="ARBA" id="ARBA00022723"/>
    </source>
</evidence>
<comment type="caution">
    <text evidence="10">The sequence shown here is derived from an EMBL/GenBank/DDBJ whole genome shotgun (WGS) entry which is preliminary data.</text>
</comment>
<evidence type="ECO:0000313" key="11">
    <source>
        <dbReference type="Proteomes" id="UP001146351"/>
    </source>
</evidence>
<feature type="domain" description="Plastocyanin-like" evidence="9">
    <location>
        <begin position="81"/>
        <end position="193"/>
    </location>
</feature>
<evidence type="ECO:0000256" key="3">
    <source>
        <dbReference type="ARBA" id="ARBA00022737"/>
    </source>
</evidence>
<dbReference type="EMBL" id="JAPQKO010000003">
    <property type="protein sequence ID" value="KAJ5172372.1"/>
    <property type="molecule type" value="Genomic_DNA"/>
</dbReference>
<evidence type="ECO:0000256" key="6">
    <source>
        <dbReference type="ARBA" id="ARBA00023180"/>
    </source>
</evidence>
<dbReference type="Proteomes" id="UP001146351">
    <property type="component" value="Unassembled WGS sequence"/>
</dbReference>
<dbReference type="CDD" id="cd13901">
    <property type="entry name" value="CuRO_3_MaLCC_like"/>
    <property type="match status" value="1"/>
</dbReference>
<proteinExistence type="inferred from homology"/>
<reference evidence="10" key="1">
    <citation type="submission" date="2022-11" db="EMBL/GenBank/DDBJ databases">
        <authorList>
            <person name="Petersen C."/>
        </authorList>
    </citation>
    <scope>NUCLEOTIDE SEQUENCE</scope>
    <source>
        <strain evidence="10">IBT 21917</strain>
    </source>
</reference>
<protein>
    <submittedName>
        <fullName evidence="10">Multicopper oxidase type 3</fullName>
    </submittedName>
</protein>
<keyword evidence="11" id="KW-1185">Reference proteome</keyword>
<dbReference type="CDD" id="cd13880">
    <property type="entry name" value="CuRO_2_MaLCC_like"/>
    <property type="match status" value="1"/>
</dbReference>
<dbReference type="Pfam" id="PF07732">
    <property type="entry name" value="Cu-oxidase_3"/>
    <property type="match status" value="1"/>
</dbReference>
<keyword evidence="3" id="KW-0677">Repeat</keyword>
<dbReference type="Pfam" id="PF00394">
    <property type="entry name" value="Cu-oxidase"/>
    <property type="match status" value="1"/>
</dbReference>
<keyword evidence="5" id="KW-0186">Copper</keyword>
<dbReference type="CDD" id="cd13854">
    <property type="entry name" value="CuRO_1_MaLCC_like"/>
    <property type="match status" value="1"/>
</dbReference>
<dbReference type="InterPro" id="IPR008972">
    <property type="entry name" value="Cupredoxin"/>
</dbReference>
<keyword evidence="2" id="KW-0479">Metal-binding</keyword>
<organism evidence="10 11">
    <name type="scientific">Penicillium capsulatum</name>
    <dbReference type="NCBI Taxonomy" id="69766"/>
    <lineage>
        <taxon>Eukaryota</taxon>
        <taxon>Fungi</taxon>
        <taxon>Dikarya</taxon>
        <taxon>Ascomycota</taxon>
        <taxon>Pezizomycotina</taxon>
        <taxon>Eurotiomycetes</taxon>
        <taxon>Eurotiomycetidae</taxon>
        <taxon>Eurotiales</taxon>
        <taxon>Aspergillaceae</taxon>
        <taxon>Penicillium</taxon>
    </lineage>
</organism>
<gene>
    <name evidence="10" type="ORF">N7492_004965</name>
</gene>
<dbReference type="InterPro" id="IPR001117">
    <property type="entry name" value="Cu-oxidase_2nd"/>
</dbReference>
<keyword evidence="6" id="KW-0325">Glycoprotein</keyword>
<dbReference type="OrthoDB" id="2121828at2759"/>
<dbReference type="GO" id="GO:0005507">
    <property type="term" value="F:copper ion binding"/>
    <property type="evidence" value="ECO:0007669"/>
    <property type="project" value="InterPro"/>
</dbReference>
<dbReference type="InterPro" id="IPR011707">
    <property type="entry name" value="Cu-oxidase-like_N"/>
</dbReference>
<dbReference type="AlphaFoldDB" id="A0A9W9ICJ3"/>
<evidence type="ECO:0000256" key="1">
    <source>
        <dbReference type="ARBA" id="ARBA00010609"/>
    </source>
</evidence>
<dbReference type="PANTHER" id="PTHR11709:SF502">
    <property type="entry name" value="MULTICOPPER OXIDASE"/>
    <property type="match status" value="1"/>
</dbReference>
<dbReference type="Gene3D" id="2.60.40.420">
    <property type="entry name" value="Cupredoxins - blue copper proteins"/>
    <property type="match status" value="3"/>
</dbReference>
<evidence type="ECO:0000256" key="4">
    <source>
        <dbReference type="ARBA" id="ARBA00023002"/>
    </source>
</evidence>
<dbReference type="FunFam" id="2.60.40.420:FF:000021">
    <property type="entry name" value="Extracellular dihydrogeodin oxidase/laccase"/>
    <property type="match status" value="1"/>
</dbReference>
<evidence type="ECO:0000259" key="9">
    <source>
        <dbReference type="Pfam" id="PF07732"/>
    </source>
</evidence>
<accession>A0A9W9ICJ3</accession>
<dbReference type="FunFam" id="2.60.40.420:FF:000038">
    <property type="entry name" value="Extracellular dihydrogeodin oxidase/laccase"/>
    <property type="match status" value="1"/>
</dbReference>
<reference evidence="10" key="2">
    <citation type="journal article" date="2023" name="IMA Fungus">
        <title>Comparative genomic study of the Penicillium genus elucidates a diverse pangenome and 15 lateral gene transfer events.</title>
        <authorList>
            <person name="Petersen C."/>
            <person name="Sorensen T."/>
            <person name="Nielsen M.R."/>
            <person name="Sondergaard T.E."/>
            <person name="Sorensen J.L."/>
            <person name="Fitzpatrick D.A."/>
            <person name="Frisvad J.C."/>
            <person name="Nielsen K.L."/>
        </authorList>
    </citation>
    <scope>NUCLEOTIDE SEQUENCE</scope>
    <source>
        <strain evidence="10">IBT 21917</strain>
    </source>
</reference>
<evidence type="ECO:0000256" key="5">
    <source>
        <dbReference type="ARBA" id="ARBA00023008"/>
    </source>
</evidence>
<evidence type="ECO:0000259" key="7">
    <source>
        <dbReference type="Pfam" id="PF00394"/>
    </source>
</evidence>
<evidence type="ECO:0000313" key="10">
    <source>
        <dbReference type="EMBL" id="KAJ5172372.1"/>
    </source>
</evidence>